<proteinExistence type="predicted"/>
<comment type="caution">
    <text evidence="2">The sequence shown here is derived from an EMBL/GenBank/DDBJ whole genome shotgun (WGS) entry which is preliminary data.</text>
</comment>
<evidence type="ECO:0000313" key="2">
    <source>
        <dbReference type="EMBL" id="MCM2676858.1"/>
    </source>
</evidence>
<evidence type="ECO:0008006" key="4">
    <source>
        <dbReference type="Google" id="ProtNLM"/>
    </source>
</evidence>
<keyword evidence="3" id="KW-1185">Reference proteome</keyword>
<dbReference type="RefSeq" id="WP_251609994.1">
    <property type="nucleotide sequence ID" value="NZ_JAMQJY010000002.1"/>
</dbReference>
<sequence>MDTEKLGKRLGIGSIALMMLSMFLFYTQLIADAGLYTEIFLFGFLSIVGISLAIYSGKLTKRSKLFVIGVVGNWFMLIISGFLFVVMQIIES</sequence>
<keyword evidence="1" id="KW-0812">Transmembrane</keyword>
<feature type="transmembrane region" description="Helical" evidence="1">
    <location>
        <begin position="12"/>
        <end position="29"/>
    </location>
</feature>
<gene>
    <name evidence="2" type="ORF">NDM98_16340</name>
</gene>
<name>A0ABT0XNE9_9BACI</name>
<protein>
    <recommendedName>
        <fullName evidence="4">DUF4064 domain-containing protein</fullName>
    </recommendedName>
</protein>
<organism evidence="2 3">
    <name type="scientific">Alkalicoccobacillus plakortidis</name>
    <dbReference type="NCBI Taxonomy" id="444060"/>
    <lineage>
        <taxon>Bacteria</taxon>
        <taxon>Bacillati</taxon>
        <taxon>Bacillota</taxon>
        <taxon>Bacilli</taxon>
        <taxon>Bacillales</taxon>
        <taxon>Bacillaceae</taxon>
        <taxon>Alkalicoccobacillus</taxon>
    </lineage>
</organism>
<dbReference type="Proteomes" id="UP001203665">
    <property type="component" value="Unassembled WGS sequence"/>
</dbReference>
<dbReference type="EMBL" id="JAMQJY010000002">
    <property type="protein sequence ID" value="MCM2676858.1"/>
    <property type="molecule type" value="Genomic_DNA"/>
</dbReference>
<accession>A0ABT0XNE9</accession>
<keyword evidence="1" id="KW-0472">Membrane</keyword>
<keyword evidence="1" id="KW-1133">Transmembrane helix</keyword>
<reference evidence="2" key="1">
    <citation type="submission" date="2022-06" db="EMBL/GenBank/DDBJ databases">
        <title>Alkalicoccobacillus porphyridii sp. nov., isolated from a marine red alga, Porphyridium purpureum and reclassification of Shouchella plakortidis and Shouchella gibsonii as Alkalicoccobacillus plakortidis comb. nov. and Alkalicoccobacillus gibsonii comb. nov.</title>
        <authorList>
            <person name="Kim K.H."/>
            <person name="Lee J.K."/>
            <person name="Han D.M."/>
            <person name="Baek J.H."/>
            <person name="Jeon C.O."/>
        </authorList>
    </citation>
    <scope>NUCLEOTIDE SEQUENCE</scope>
    <source>
        <strain evidence="2">DSM 19153</strain>
    </source>
</reference>
<feature type="transmembrane region" description="Helical" evidence="1">
    <location>
        <begin position="35"/>
        <end position="55"/>
    </location>
</feature>
<evidence type="ECO:0000313" key="3">
    <source>
        <dbReference type="Proteomes" id="UP001203665"/>
    </source>
</evidence>
<feature type="transmembrane region" description="Helical" evidence="1">
    <location>
        <begin position="67"/>
        <end position="90"/>
    </location>
</feature>
<evidence type="ECO:0000256" key="1">
    <source>
        <dbReference type="SAM" id="Phobius"/>
    </source>
</evidence>